<dbReference type="OrthoDB" id="10325360at2759"/>
<dbReference type="AlphaFoldDB" id="A0A1R1YD36"/>
<gene>
    <name evidence="1" type="ORF">AYI69_g4507</name>
</gene>
<evidence type="ECO:0000313" key="1">
    <source>
        <dbReference type="EMBL" id="OMJ24831.1"/>
    </source>
</evidence>
<keyword evidence="2" id="KW-1185">Reference proteome</keyword>
<accession>A0A1R1YD36</accession>
<sequence>MKYRQTLQFIDFIGEISYNNNKSRFNEVDYERLKRADFDYLTATGDEHKANPIFSSKNNYKLDDSILKESYRLVSIYELWREKEMKEHSEIRSAEEPDLTCSSEFNNSKHSCSDSALFGVYGSKDIPSGTHLDERESSIQASEIENGVVPSVDSGRNFIVESKKNSNNGITGSFHEKTCDLGTKSKPGIGSADHLESEREGAGYSLGKFLNEVQLWEPVREPRSTGYYIVSIKTLLSIARAYLFIGDLNGIIIVYLVAIKSKLLQNINSLNSENSDTNYMSHLDKHDFISDISSNKETSIVGSRVVPGNNTEYYSDSAGEFAIDNPEISHNYNSENHYFDDSGLDHSFKIIDDLILHYVELGKLRNDLLINKHAKCEQDLTDHLNLMDPIIEKQVIEKVWEWVKI</sequence>
<comment type="caution">
    <text evidence="1">The sequence shown here is derived from an EMBL/GenBank/DDBJ whole genome shotgun (WGS) entry which is preliminary data.</text>
</comment>
<dbReference type="Proteomes" id="UP000187429">
    <property type="component" value="Unassembled WGS sequence"/>
</dbReference>
<reference evidence="2" key="1">
    <citation type="submission" date="2017-01" db="EMBL/GenBank/DDBJ databases">
        <authorList>
            <person name="Wang Y."/>
            <person name="White M."/>
            <person name="Kvist S."/>
            <person name="Moncalvo J.-M."/>
        </authorList>
    </citation>
    <scope>NUCLEOTIDE SEQUENCE [LARGE SCALE GENOMIC DNA]</scope>
    <source>
        <strain evidence="2">ID-206-W2</strain>
    </source>
</reference>
<proteinExistence type="predicted"/>
<dbReference type="EMBL" id="LSSM01001747">
    <property type="protein sequence ID" value="OMJ24831.1"/>
    <property type="molecule type" value="Genomic_DNA"/>
</dbReference>
<protein>
    <submittedName>
        <fullName evidence="1">Uncharacterized protein</fullName>
    </submittedName>
</protein>
<evidence type="ECO:0000313" key="2">
    <source>
        <dbReference type="Proteomes" id="UP000187429"/>
    </source>
</evidence>
<organism evidence="1 2">
    <name type="scientific">Smittium culicis</name>
    <dbReference type="NCBI Taxonomy" id="133412"/>
    <lineage>
        <taxon>Eukaryota</taxon>
        <taxon>Fungi</taxon>
        <taxon>Fungi incertae sedis</taxon>
        <taxon>Zoopagomycota</taxon>
        <taxon>Kickxellomycotina</taxon>
        <taxon>Harpellomycetes</taxon>
        <taxon>Harpellales</taxon>
        <taxon>Legeriomycetaceae</taxon>
        <taxon>Smittium</taxon>
    </lineage>
</organism>
<name>A0A1R1YD36_9FUNG</name>